<evidence type="ECO:0000313" key="2">
    <source>
        <dbReference type="Proteomes" id="UP000679213"/>
    </source>
</evidence>
<reference evidence="1 2" key="1">
    <citation type="submission" date="2020-04" db="EMBL/GenBank/DDBJ databases">
        <authorList>
            <consortium name="Genoscope - CEA"/>
            <person name="William W."/>
        </authorList>
    </citation>
    <scope>NUCLEOTIDE SEQUENCE [LARGE SCALE GENOMIC DNA]</scope>
    <source>
        <strain evidence="1 2">SG7</strain>
    </source>
</reference>
<dbReference type="Pfam" id="PF04458">
    <property type="entry name" value="DUF505"/>
    <property type="match status" value="2"/>
</dbReference>
<evidence type="ECO:0008006" key="3">
    <source>
        <dbReference type="Google" id="ProtNLM"/>
    </source>
</evidence>
<keyword evidence="2" id="KW-1185">Reference proteome</keyword>
<dbReference type="AlphaFoldDB" id="A0A8D6PQT0"/>
<dbReference type="GeneID" id="65883363"/>
<dbReference type="Proteomes" id="UP000679213">
    <property type="component" value="Chromosome I"/>
</dbReference>
<gene>
    <name evidence="1" type="ORF">MLAUSG7_0553</name>
</gene>
<dbReference type="InterPro" id="IPR007548">
    <property type="entry name" value="DUF505"/>
</dbReference>
<name>A0A8D6PQT0_9EURY</name>
<accession>A0A8D6PQT0</accession>
<protein>
    <recommendedName>
        <fullName evidence="3">DUF505 domain-containing protein</fullName>
    </recommendedName>
</protein>
<proteinExistence type="predicted"/>
<dbReference type="KEGG" id="mesg:MLAUSG7_0553"/>
<evidence type="ECO:0000313" key="1">
    <source>
        <dbReference type="EMBL" id="CAB3288113.1"/>
    </source>
</evidence>
<dbReference type="RefSeq" id="WP_214400433.1">
    <property type="nucleotide sequence ID" value="NZ_LR792632.1"/>
</dbReference>
<dbReference type="EMBL" id="LR792632">
    <property type="protein sequence ID" value="CAB3288113.1"/>
    <property type="molecule type" value="Genomic_DNA"/>
</dbReference>
<sequence length="572" mass="65629">MFLKKRHLEILREMKKTDVQEEIRKKLPEDFKSRILELFILGFVELEDGKITFTDAGKKLMEIVDKLNIEELPDVFVDTEIIKILQLSEETNYIPENWKVLLKERQMLDENENLNEIGKEILKIFTETHPVLYLTKEIIDFINKIPKISTLEDLITHKNTVEYGDNIVNALQAMRMLYISPRTERGQAYTTTKTADLALKILSYVKVFNRPLILKGSDIELLKSGGTSKELDEMGFHDEKGVTELGNAMIDTYESMGIVEEKTLPIYVLDDEIKVLEGLLKLEEINKHTPDILPTYSEIQRRVDVEDLGEILHTLESKELIERKFMKNKDTYWVTNWGRTIVELGVVTTEGMKAITYSLSGDVPIAEWVLAGKEEGLIKKGVTQKGHTMIKFSKSIKRKPYLTKYDIAILLKVPKGKYIHKDEVIKLVQDLVGGDEKAIIKAIGEAESKGFIVELQNKIIKLTDLGTDVKTAIEYAKIDELLSTKFGITPTTFNILKVIYNNLDKFNKIWKESREERGYKEDEIKLIKKNLSLSEEEIHKALVILRALGFLGKKSITKAGEILVKAYEKLYA</sequence>
<organism evidence="1 2">
    <name type="scientific">Methanocaldococcus lauensis</name>
    <dbReference type="NCBI Taxonomy" id="2546128"/>
    <lineage>
        <taxon>Archaea</taxon>
        <taxon>Methanobacteriati</taxon>
        <taxon>Methanobacteriota</taxon>
        <taxon>Methanomada group</taxon>
        <taxon>Methanococci</taxon>
        <taxon>Methanococcales</taxon>
        <taxon>Methanocaldococcaceae</taxon>
        <taxon>Methanocaldococcus</taxon>
    </lineage>
</organism>